<accession>A0A7J6XAV1</accession>
<reference evidence="1 2" key="1">
    <citation type="submission" date="2020-06" db="EMBL/GenBank/DDBJ databases">
        <title>Transcriptomic and genomic resources for Thalictrum thalictroides and T. hernandezii: Facilitating candidate gene discovery in an emerging model plant lineage.</title>
        <authorList>
            <person name="Arias T."/>
            <person name="Riano-Pachon D.M."/>
            <person name="Di Stilio V.S."/>
        </authorList>
    </citation>
    <scope>NUCLEOTIDE SEQUENCE [LARGE SCALE GENOMIC DNA]</scope>
    <source>
        <strain evidence="2">cv. WT478/WT964</strain>
        <tissue evidence="1">Leaves</tissue>
    </source>
</reference>
<dbReference type="AlphaFoldDB" id="A0A7J6XAV1"/>
<dbReference type="OrthoDB" id="1928087at2759"/>
<keyword evidence="2" id="KW-1185">Reference proteome</keyword>
<evidence type="ECO:0000313" key="2">
    <source>
        <dbReference type="Proteomes" id="UP000554482"/>
    </source>
</evidence>
<name>A0A7J6XAV1_THATH</name>
<comment type="caution">
    <text evidence="1">The sequence shown here is derived from an EMBL/GenBank/DDBJ whole genome shotgun (WGS) entry which is preliminary data.</text>
</comment>
<evidence type="ECO:0000313" key="1">
    <source>
        <dbReference type="EMBL" id="KAF5206884.1"/>
    </source>
</evidence>
<gene>
    <name evidence="1" type="ORF">FRX31_003529</name>
</gene>
<protein>
    <submittedName>
        <fullName evidence="1">Uncharacterized protein</fullName>
    </submittedName>
</protein>
<sequence>MANFLRIAIFAATYIGGYFPGNYFNDKSVHALDTRVKKLIPMHSGAWMEKGE</sequence>
<organism evidence="1 2">
    <name type="scientific">Thalictrum thalictroides</name>
    <name type="common">Rue-anemone</name>
    <name type="synonym">Anemone thalictroides</name>
    <dbReference type="NCBI Taxonomy" id="46969"/>
    <lineage>
        <taxon>Eukaryota</taxon>
        <taxon>Viridiplantae</taxon>
        <taxon>Streptophyta</taxon>
        <taxon>Embryophyta</taxon>
        <taxon>Tracheophyta</taxon>
        <taxon>Spermatophyta</taxon>
        <taxon>Magnoliopsida</taxon>
        <taxon>Ranunculales</taxon>
        <taxon>Ranunculaceae</taxon>
        <taxon>Thalictroideae</taxon>
        <taxon>Thalictrum</taxon>
    </lineage>
</organism>
<proteinExistence type="predicted"/>
<dbReference type="EMBL" id="JABWDY010002118">
    <property type="protein sequence ID" value="KAF5206884.1"/>
    <property type="molecule type" value="Genomic_DNA"/>
</dbReference>
<dbReference type="Proteomes" id="UP000554482">
    <property type="component" value="Unassembled WGS sequence"/>
</dbReference>